<dbReference type="SMART" id="SM00448">
    <property type="entry name" value="REC"/>
    <property type="match status" value="1"/>
</dbReference>
<dbReference type="PANTHER" id="PTHR44591">
    <property type="entry name" value="STRESS RESPONSE REGULATOR PROTEIN 1"/>
    <property type="match status" value="1"/>
</dbReference>
<evidence type="ECO:0000313" key="4">
    <source>
        <dbReference type="EMBL" id="MFB9232228.1"/>
    </source>
</evidence>
<dbReference type="EMBL" id="JBHMEA010000039">
    <property type="protein sequence ID" value="MFB9232228.1"/>
    <property type="molecule type" value="Genomic_DNA"/>
</dbReference>
<organism evidence="4 5">
    <name type="scientific">Pseudohalocynthiibacter aestuariivivens</name>
    <dbReference type="NCBI Taxonomy" id="1591409"/>
    <lineage>
        <taxon>Bacteria</taxon>
        <taxon>Pseudomonadati</taxon>
        <taxon>Pseudomonadota</taxon>
        <taxon>Alphaproteobacteria</taxon>
        <taxon>Rhodobacterales</taxon>
        <taxon>Paracoccaceae</taxon>
        <taxon>Pseudohalocynthiibacter</taxon>
    </lineage>
</organism>
<dbReference type="PANTHER" id="PTHR44591:SF3">
    <property type="entry name" value="RESPONSE REGULATORY DOMAIN-CONTAINING PROTEIN"/>
    <property type="match status" value="1"/>
</dbReference>
<evidence type="ECO:0000313" key="5">
    <source>
        <dbReference type="Proteomes" id="UP001589683"/>
    </source>
</evidence>
<evidence type="ECO:0000256" key="2">
    <source>
        <dbReference type="PROSITE-ProRule" id="PRU00169"/>
    </source>
</evidence>
<comment type="caution">
    <text evidence="4">The sequence shown here is derived from an EMBL/GenBank/DDBJ whole genome shotgun (WGS) entry which is preliminary data.</text>
</comment>
<dbReference type="SUPFAM" id="SSF52172">
    <property type="entry name" value="CheY-like"/>
    <property type="match status" value="1"/>
</dbReference>
<protein>
    <submittedName>
        <fullName evidence="4">Response regulator</fullName>
    </submittedName>
</protein>
<gene>
    <name evidence="4" type="ORF">ACFFUT_10580</name>
</gene>
<feature type="modified residue" description="4-aspartylphosphate" evidence="2">
    <location>
        <position position="56"/>
    </location>
</feature>
<dbReference type="Pfam" id="PF00072">
    <property type="entry name" value="Response_reg"/>
    <property type="match status" value="1"/>
</dbReference>
<dbReference type="Proteomes" id="UP001589683">
    <property type="component" value="Unassembled WGS sequence"/>
</dbReference>
<dbReference type="InterPro" id="IPR011006">
    <property type="entry name" value="CheY-like_superfamily"/>
</dbReference>
<evidence type="ECO:0000259" key="3">
    <source>
        <dbReference type="PROSITE" id="PS50110"/>
    </source>
</evidence>
<dbReference type="Gene3D" id="3.40.50.2300">
    <property type="match status" value="1"/>
</dbReference>
<keyword evidence="5" id="KW-1185">Reference proteome</keyword>
<dbReference type="InterPro" id="IPR001789">
    <property type="entry name" value="Sig_transdc_resp-reg_receiver"/>
</dbReference>
<evidence type="ECO:0000256" key="1">
    <source>
        <dbReference type="ARBA" id="ARBA00022553"/>
    </source>
</evidence>
<sequence>MAELQKILHVDDDDDIRIIAKMALEVVGNLNVEQCSSGMDALEIAPQYKPDLFLLDVMMPVMGGEETWQKLRNIPGMENVPAIFMTAKAQDAATGALIELGAIAVITKPFDPMELCSQIRSAWDRHQNSG</sequence>
<proteinExistence type="predicted"/>
<dbReference type="PROSITE" id="PS50110">
    <property type="entry name" value="RESPONSE_REGULATORY"/>
    <property type="match status" value="1"/>
</dbReference>
<name>A0ABV5JFJ1_9RHOB</name>
<dbReference type="RefSeq" id="WP_343229445.1">
    <property type="nucleotide sequence ID" value="NZ_JAGFNU010000002.1"/>
</dbReference>
<dbReference type="InterPro" id="IPR050595">
    <property type="entry name" value="Bact_response_regulator"/>
</dbReference>
<reference evidence="4 5" key="1">
    <citation type="submission" date="2024-09" db="EMBL/GenBank/DDBJ databases">
        <authorList>
            <person name="Sun Q."/>
            <person name="Mori K."/>
        </authorList>
    </citation>
    <scope>NUCLEOTIDE SEQUENCE [LARGE SCALE GENOMIC DNA]</scope>
    <source>
        <strain evidence="4 5">CECT 8726</strain>
    </source>
</reference>
<accession>A0ABV5JFJ1</accession>
<keyword evidence="1 2" id="KW-0597">Phosphoprotein</keyword>
<feature type="domain" description="Response regulatory" evidence="3">
    <location>
        <begin position="6"/>
        <end position="123"/>
    </location>
</feature>